<reference evidence="2" key="1">
    <citation type="journal article" date="2023" name="G3 (Bethesda)">
        <title>Genome assembly and association tests identify interacting loci associated with vigor, precocity, and sex in interspecific pistachio rootstocks.</title>
        <authorList>
            <person name="Palmer W."/>
            <person name="Jacygrad E."/>
            <person name="Sagayaradj S."/>
            <person name="Cavanaugh K."/>
            <person name="Han R."/>
            <person name="Bertier L."/>
            <person name="Beede B."/>
            <person name="Kafkas S."/>
            <person name="Golino D."/>
            <person name="Preece J."/>
            <person name="Michelmore R."/>
        </authorList>
    </citation>
    <scope>NUCLEOTIDE SEQUENCE [LARGE SCALE GENOMIC DNA]</scope>
</reference>
<evidence type="ECO:0000313" key="1">
    <source>
        <dbReference type="EMBL" id="KAJ0045933.1"/>
    </source>
</evidence>
<dbReference type="EMBL" id="CM047738">
    <property type="protein sequence ID" value="KAJ0045933.1"/>
    <property type="molecule type" value="Genomic_DNA"/>
</dbReference>
<accession>A0ACC0Z6E7</accession>
<protein>
    <submittedName>
        <fullName evidence="1">Uncharacterized protein</fullName>
    </submittedName>
</protein>
<name>A0ACC0Z6E7_9ROSI</name>
<gene>
    <name evidence="1" type="ORF">Pint_03760</name>
</gene>
<evidence type="ECO:0000313" key="2">
    <source>
        <dbReference type="Proteomes" id="UP001163603"/>
    </source>
</evidence>
<dbReference type="Proteomes" id="UP001163603">
    <property type="component" value="Chromosome 3"/>
</dbReference>
<sequence>MEVEDLVKVMFEESPVNAVPEGEEIQLLSSISEEEKSDEVGIVGEKGTKREKEEKKEKRKSISLLEALLAWDDNPGQTM</sequence>
<proteinExistence type="predicted"/>
<organism evidence="1 2">
    <name type="scientific">Pistacia integerrima</name>
    <dbReference type="NCBI Taxonomy" id="434235"/>
    <lineage>
        <taxon>Eukaryota</taxon>
        <taxon>Viridiplantae</taxon>
        <taxon>Streptophyta</taxon>
        <taxon>Embryophyta</taxon>
        <taxon>Tracheophyta</taxon>
        <taxon>Spermatophyta</taxon>
        <taxon>Magnoliopsida</taxon>
        <taxon>eudicotyledons</taxon>
        <taxon>Gunneridae</taxon>
        <taxon>Pentapetalae</taxon>
        <taxon>rosids</taxon>
        <taxon>malvids</taxon>
        <taxon>Sapindales</taxon>
        <taxon>Anacardiaceae</taxon>
        <taxon>Pistacia</taxon>
    </lineage>
</organism>
<keyword evidence="2" id="KW-1185">Reference proteome</keyword>
<comment type="caution">
    <text evidence="1">The sequence shown here is derived from an EMBL/GenBank/DDBJ whole genome shotgun (WGS) entry which is preliminary data.</text>
</comment>